<protein>
    <submittedName>
        <fullName evidence="1">Uncharacterized protein</fullName>
    </submittedName>
</protein>
<sequence length="31" mass="3682">MLSLFPHFARRFSEFKEAGLLFQRTKCPIPN</sequence>
<accession>A0A2P2P4Q2</accession>
<dbReference type="AlphaFoldDB" id="A0A2P2P4Q2"/>
<reference evidence="1" key="1">
    <citation type="submission" date="2018-02" db="EMBL/GenBank/DDBJ databases">
        <title>Rhizophora mucronata_Transcriptome.</title>
        <authorList>
            <person name="Meera S.P."/>
            <person name="Sreeshan A."/>
            <person name="Augustine A."/>
        </authorList>
    </citation>
    <scope>NUCLEOTIDE SEQUENCE</scope>
    <source>
        <tissue evidence="1">Leaf</tissue>
    </source>
</reference>
<dbReference type="EMBL" id="GGEC01069234">
    <property type="protein sequence ID" value="MBX49718.1"/>
    <property type="molecule type" value="Transcribed_RNA"/>
</dbReference>
<name>A0A2P2P4Q2_RHIMU</name>
<organism evidence="1">
    <name type="scientific">Rhizophora mucronata</name>
    <name type="common">Asiatic mangrove</name>
    <dbReference type="NCBI Taxonomy" id="61149"/>
    <lineage>
        <taxon>Eukaryota</taxon>
        <taxon>Viridiplantae</taxon>
        <taxon>Streptophyta</taxon>
        <taxon>Embryophyta</taxon>
        <taxon>Tracheophyta</taxon>
        <taxon>Spermatophyta</taxon>
        <taxon>Magnoliopsida</taxon>
        <taxon>eudicotyledons</taxon>
        <taxon>Gunneridae</taxon>
        <taxon>Pentapetalae</taxon>
        <taxon>rosids</taxon>
        <taxon>fabids</taxon>
        <taxon>Malpighiales</taxon>
        <taxon>Rhizophoraceae</taxon>
        <taxon>Rhizophora</taxon>
    </lineage>
</organism>
<proteinExistence type="predicted"/>
<evidence type="ECO:0000313" key="1">
    <source>
        <dbReference type="EMBL" id="MBX49718.1"/>
    </source>
</evidence>